<accession>A0ABY5YHP1</accession>
<protein>
    <submittedName>
        <fullName evidence="2">Uncharacterized protein</fullName>
    </submittedName>
</protein>
<organism evidence="2 3">
    <name type="scientific">Deinococcus rubellus</name>
    <dbReference type="NCBI Taxonomy" id="1889240"/>
    <lineage>
        <taxon>Bacteria</taxon>
        <taxon>Thermotogati</taxon>
        <taxon>Deinococcota</taxon>
        <taxon>Deinococci</taxon>
        <taxon>Deinococcales</taxon>
        <taxon>Deinococcaceae</taxon>
        <taxon>Deinococcus</taxon>
    </lineage>
</organism>
<dbReference type="EMBL" id="CP104213">
    <property type="protein sequence ID" value="UWX64579.1"/>
    <property type="molecule type" value="Genomic_DNA"/>
</dbReference>
<dbReference type="RefSeq" id="WP_260560849.1">
    <property type="nucleotide sequence ID" value="NZ_BAABEC010000072.1"/>
</dbReference>
<feature type="coiled-coil region" evidence="1">
    <location>
        <begin position="516"/>
        <end position="543"/>
    </location>
</feature>
<reference evidence="2" key="1">
    <citation type="submission" date="2022-09" db="EMBL/GenBank/DDBJ databases">
        <title>genome sequence of Deinococcus rubellus.</title>
        <authorList>
            <person name="Srinivasan S."/>
        </authorList>
    </citation>
    <scope>NUCLEOTIDE SEQUENCE</scope>
    <source>
        <strain evidence="2">Ant6</strain>
    </source>
</reference>
<name>A0ABY5YHP1_9DEIO</name>
<gene>
    <name evidence="2" type="ORF">N0D28_02630</name>
</gene>
<sequence length="656" mass="71043">MSYQQAVRQLGDLISARALERLIESAAQDRSLRAEQLSPAQLADILKRDVFRRLQLTVPASLAKRRIEEVLAELASSAPATPLIRPATPTLFGDPALAERGKADRAEHAAPQLPAATPEQRAQVVQLEDALKTYALYFDWPEVKRLRALSVVLHGELDAGKPLPDKLLSEGQELRETLAARLAEALVMQESDLAELRAGFGRVEGVGGPKVRRLGGLLQSIEAAQNEGALLPSEVERARGLTIDLRKLVASSVVGLAVDGSAPQASDDVVQEMREMDRVHEVRALSDLSREFAPLLRVEAALNLEVQAARERLESGHLVGEERFVRLRGDLEAAQATQLDAQQLELGELEARLVQLDASLGAVQQAQLSVSVALGLLASGSLATDELRLLARSLPVLEREGESAEDALESQRELLEIEQAARDLPVIEGLQGDLSQAAQALERGEMADLSALWAVIDQRKGAAAQEREAYDLRAQQVLDEYGRYRHLAGETIMRLGRLADTLRAHLKLGKLSADGRAHYTQVLSEAEALLSEARAEFQVAREVTAQFGEDALTGLLDALGLDEEPQQELITAAPLPTGLWELRGGSVIRGAPDPQAWSLARLSAQLAELPPPIGDAEVHLNTLDGVWLLVPYVGGHRAAQGANIEDARARLSAFPE</sequence>
<evidence type="ECO:0000313" key="2">
    <source>
        <dbReference type="EMBL" id="UWX64579.1"/>
    </source>
</evidence>
<evidence type="ECO:0000313" key="3">
    <source>
        <dbReference type="Proteomes" id="UP001060261"/>
    </source>
</evidence>
<dbReference type="Proteomes" id="UP001060261">
    <property type="component" value="Chromosome"/>
</dbReference>
<evidence type="ECO:0000256" key="1">
    <source>
        <dbReference type="SAM" id="Coils"/>
    </source>
</evidence>
<keyword evidence="3" id="KW-1185">Reference proteome</keyword>
<keyword evidence="1" id="KW-0175">Coiled coil</keyword>
<proteinExistence type="predicted"/>